<keyword evidence="2" id="KW-0812">Transmembrane</keyword>
<feature type="compositionally biased region" description="Basic and acidic residues" evidence="1">
    <location>
        <begin position="57"/>
        <end position="87"/>
    </location>
</feature>
<keyword evidence="4" id="KW-1185">Reference proteome</keyword>
<accession>A0ABQ7TA96</accession>
<feature type="transmembrane region" description="Helical" evidence="2">
    <location>
        <begin position="164"/>
        <end position="188"/>
    </location>
</feature>
<feature type="compositionally biased region" description="Basic residues" evidence="1">
    <location>
        <begin position="42"/>
        <end position="51"/>
    </location>
</feature>
<evidence type="ECO:0008006" key="5">
    <source>
        <dbReference type="Google" id="ProtNLM"/>
    </source>
</evidence>
<dbReference type="PANTHER" id="PTHR32037:SF2">
    <property type="entry name" value="TUMOR NECROSIS FACTOR RECEPTOR SUPERFAMILY MEMBER 12A"/>
    <property type="match status" value="1"/>
</dbReference>
<dbReference type="Pfam" id="PF12191">
    <property type="entry name" value="stn_TNFRSF12A"/>
    <property type="match status" value="1"/>
</dbReference>
<evidence type="ECO:0000256" key="2">
    <source>
        <dbReference type="SAM" id="Phobius"/>
    </source>
</evidence>
<dbReference type="Proteomes" id="UP000826234">
    <property type="component" value="Unassembled WGS sequence"/>
</dbReference>
<evidence type="ECO:0000313" key="3">
    <source>
        <dbReference type="EMBL" id="KAH0626387.1"/>
    </source>
</evidence>
<evidence type="ECO:0000256" key="1">
    <source>
        <dbReference type="SAM" id="MobiDB-lite"/>
    </source>
</evidence>
<feature type="region of interest" description="Disordered" evidence="1">
    <location>
        <begin position="1"/>
        <end position="87"/>
    </location>
</feature>
<dbReference type="PRINTS" id="PR01962">
    <property type="entry name" value="TNFACTORR12"/>
</dbReference>
<name>A0ABQ7TA96_PHRPL</name>
<protein>
    <recommendedName>
        <fullName evidence="5">Tumor necrosis factor receptor superfamily member 12A</fullName>
    </recommendedName>
</protein>
<comment type="caution">
    <text evidence="3">The sequence shown here is derived from an EMBL/GenBank/DDBJ whole genome shotgun (WGS) entry which is preliminary data.</text>
</comment>
<sequence length="240" mass="26642">MRLPFRGRSKAGGSLGSRPANGLRPDLRGRPGLPACPAGGRRERKGRKAPRLSHSLAGEEGRKEGRKELRLASPRSKEKEKEKEKPKPEMLPLLLASLLAGLLGLLASSALPIACAEPPPATPCPEGQSWSLDLDKCMDCSVCRLQNKNDFCSSCKDPQPQDKFWIVVGAISGAVIMVCLVAGVVIYVRCRRREKFTNLSLDISNEERRNRTFYYLRLFLKMPGRPLLLPWPYTLLHAQT</sequence>
<keyword evidence="2" id="KW-0472">Membrane</keyword>
<evidence type="ECO:0000313" key="4">
    <source>
        <dbReference type="Proteomes" id="UP000826234"/>
    </source>
</evidence>
<proteinExistence type="predicted"/>
<dbReference type="PANTHER" id="PTHR32037">
    <property type="entry name" value="TUMOR NECROSIS FACTOR RECEPTOR SUPERFAMILY MEMBER 12A"/>
    <property type="match status" value="1"/>
</dbReference>
<gene>
    <name evidence="3" type="ORF">JD844_001334</name>
</gene>
<keyword evidence="2" id="KW-1133">Transmembrane helix</keyword>
<feature type="transmembrane region" description="Helical" evidence="2">
    <location>
        <begin position="91"/>
        <end position="113"/>
    </location>
</feature>
<dbReference type="Gene3D" id="4.10.400.20">
    <property type="match status" value="1"/>
</dbReference>
<organism evidence="3 4">
    <name type="scientific">Phrynosoma platyrhinos</name>
    <name type="common">Desert horned lizard</name>
    <dbReference type="NCBI Taxonomy" id="52577"/>
    <lineage>
        <taxon>Eukaryota</taxon>
        <taxon>Metazoa</taxon>
        <taxon>Chordata</taxon>
        <taxon>Craniata</taxon>
        <taxon>Vertebrata</taxon>
        <taxon>Euteleostomi</taxon>
        <taxon>Lepidosauria</taxon>
        <taxon>Squamata</taxon>
        <taxon>Bifurcata</taxon>
        <taxon>Unidentata</taxon>
        <taxon>Episquamata</taxon>
        <taxon>Toxicofera</taxon>
        <taxon>Iguania</taxon>
        <taxon>Phrynosomatidae</taxon>
        <taxon>Phrynosomatinae</taxon>
        <taxon>Phrynosoma</taxon>
    </lineage>
</organism>
<dbReference type="EMBL" id="JAIPUX010000521">
    <property type="protein sequence ID" value="KAH0626387.1"/>
    <property type="molecule type" value="Genomic_DNA"/>
</dbReference>
<dbReference type="InterPro" id="IPR022316">
    <property type="entry name" value="TNFR_12"/>
</dbReference>
<reference evidence="3 4" key="1">
    <citation type="journal article" date="2022" name="Gigascience">
        <title>A chromosome-level genome assembly and annotation of the desert horned lizard, Phrynosoma platyrhinos, provides insight into chromosomal rearrangements among reptiles.</title>
        <authorList>
            <person name="Koochekian N."/>
            <person name="Ascanio A."/>
            <person name="Farleigh K."/>
            <person name="Card D.C."/>
            <person name="Schield D.R."/>
            <person name="Castoe T.A."/>
            <person name="Jezkova T."/>
        </authorList>
    </citation>
    <scope>NUCLEOTIDE SEQUENCE [LARGE SCALE GENOMIC DNA]</scope>
    <source>
        <strain evidence="3">NK-2021</strain>
    </source>
</reference>